<feature type="non-terminal residue" evidence="1">
    <location>
        <position position="1"/>
    </location>
</feature>
<keyword evidence="2" id="KW-1185">Reference proteome</keyword>
<accession>A0A9N9GHI1</accession>
<dbReference type="EMBL" id="CAJVPI010001349">
    <property type="protein sequence ID" value="CAG8608512.1"/>
    <property type="molecule type" value="Genomic_DNA"/>
</dbReference>
<gene>
    <name evidence="1" type="ORF">PBRASI_LOCUS8035</name>
</gene>
<comment type="caution">
    <text evidence="1">The sequence shown here is derived from an EMBL/GenBank/DDBJ whole genome shotgun (WGS) entry which is preliminary data.</text>
</comment>
<organism evidence="1 2">
    <name type="scientific">Paraglomus brasilianum</name>
    <dbReference type="NCBI Taxonomy" id="144538"/>
    <lineage>
        <taxon>Eukaryota</taxon>
        <taxon>Fungi</taxon>
        <taxon>Fungi incertae sedis</taxon>
        <taxon>Mucoromycota</taxon>
        <taxon>Glomeromycotina</taxon>
        <taxon>Glomeromycetes</taxon>
        <taxon>Paraglomerales</taxon>
        <taxon>Paraglomeraceae</taxon>
        <taxon>Paraglomus</taxon>
    </lineage>
</organism>
<protein>
    <submittedName>
        <fullName evidence="1">4789_t:CDS:1</fullName>
    </submittedName>
</protein>
<reference evidence="1" key="1">
    <citation type="submission" date="2021-06" db="EMBL/GenBank/DDBJ databases">
        <authorList>
            <person name="Kallberg Y."/>
            <person name="Tangrot J."/>
            <person name="Rosling A."/>
        </authorList>
    </citation>
    <scope>NUCLEOTIDE SEQUENCE</scope>
    <source>
        <strain evidence="1">BR232B</strain>
    </source>
</reference>
<name>A0A9N9GHI1_9GLOM</name>
<dbReference type="AlphaFoldDB" id="A0A9N9GHI1"/>
<sequence>EHNQIEDSPVICSGGVVHQHAGDVVPWLAATLVVHAGKSGICSGGVVHQHAGDVVPWLAALSCLLHADTNILTLN</sequence>
<dbReference type="Proteomes" id="UP000789739">
    <property type="component" value="Unassembled WGS sequence"/>
</dbReference>
<evidence type="ECO:0000313" key="1">
    <source>
        <dbReference type="EMBL" id="CAG8608512.1"/>
    </source>
</evidence>
<evidence type="ECO:0000313" key="2">
    <source>
        <dbReference type="Proteomes" id="UP000789739"/>
    </source>
</evidence>
<proteinExistence type="predicted"/>